<feature type="transmembrane region" description="Helical" evidence="5">
    <location>
        <begin position="233"/>
        <end position="255"/>
    </location>
</feature>
<keyword evidence="8" id="KW-1185">Reference proteome</keyword>
<feature type="domain" description="O-antigen ligase-related" evidence="6">
    <location>
        <begin position="197"/>
        <end position="336"/>
    </location>
</feature>
<dbReference type="RefSeq" id="WP_151895120.1">
    <property type="nucleotide sequence ID" value="NZ_BKCF01000006.1"/>
</dbReference>
<keyword evidence="4 5" id="KW-0472">Membrane</keyword>
<keyword evidence="3 5" id="KW-1133">Transmembrane helix</keyword>
<proteinExistence type="predicted"/>
<comment type="subcellular location">
    <subcellularLocation>
        <location evidence="1">Membrane</location>
        <topology evidence="1">Multi-pass membrane protein</topology>
    </subcellularLocation>
</comment>
<protein>
    <recommendedName>
        <fullName evidence="6">O-antigen ligase-related domain-containing protein</fullName>
    </recommendedName>
</protein>
<dbReference type="Pfam" id="PF04932">
    <property type="entry name" value="Wzy_C"/>
    <property type="match status" value="1"/>
</dbReference>
<evidence type="ECO:0000313" key="8">
    <source>
        <dbReference type="Proteomes" id="UP000326994"/>
    </source>
</evidence>
<sequence>MKKFFFIIFIFLSFITQTITEPGTNPILSRLTPSDIFGALGLLFGVTALTKGFTSSSSLSKVYQSSLFLIVCFFLPIMFSYNITGTLIESLILLFLILISVTIFQNFKNNLLDSLFPILMYTMICASILGFYDLISSTIGLPRIFPKRTDGEALSGFRNAGQAGAYYLVMLSILIPLRYSSLYDLVSPRNRKILRVSIIISIIFIFLTGKIAAYIGLAAGILFFLLYKRNFKATFGVIFGVALLSILWVNLETLLPNLHNRVSKKYDSRVTQRIEGTNKGGFMEKNFGAAIQSFEDRPLIGSGIGGFSSKYGTHEVHSTYFKMLGETGLFGVIGYLIFLISFIYMFKYRKFRKVNPYSDYLATMFPFILGCLISWGYTYHLRKREFWILVAVIMIVNYCAINYKQVILEEEV</sequence>
<evidence type="ECO:0000256" key="1">
    <source>
        <dbReference type="ARBA" id="ARBA00004141"/>
    </source>
</evidence>
<dbReference type="PANTHER" id="PTHR37422">
    <property type="entry name" value="TEICHURONIC ACID BIOSYNTHESIS PROTEIN TUAE"/>
    <property type="match status" value="1"/>
</dbReference>
<reference evidence="7 8" key="1">
    <citation type="submission" date="2019-08" db="EMBL/GenBank/DDBJ databases">
        <title>Ulvibacter marinistellae sp. nov., isolated from a starfish, Patiria pectinifera.</title>
        <authorList>
            <person name="Kawano K."/>
            <person name="Ushijima N."/>
            <person name="Kihara M."/>
            <person name="Itoh H."/>
        </authorList>
    </citation>
    <scope>NUCLEOTIDE SEQUENCE [LARGE SCALE GENOMIC DNA]</scope>
    <source>
        <strain evidence="7 8">KK4</strain>
    </source>
</reference>
<keyword evidence="2 5" id="KW-0812">Transmembrane</keyword>
<feature type="transmembrane region" description="Helical" evidence="5">
    <location>
        <begin position="119"/>
        <end position="145"/>
    </location>
</feature>
<gene>
    <name evidence="7" type="ORF">ULMS_27120</name>
</gene>
<feature type="transmembrane region" description="Helical" evidence="5">
    <location>
        <begin position="198"/>
        <end position="227"/>
    </location>
</feature>
<dbReference type="InterPro" id="IPR007016">
    <property type="entry name" value="O-antigen_ligase-rel_domated"/>
</dbReference>
<feature type="transmembrane region" description="Helical" evidence="5">
    <location>
        <begin position="386"/>
        <end position="403"/>
    </location>
</feature>
<dbReference type="Proteomes" id="UP000326994">
    <property type="component" value="Unassembled WGS sequence"/>
</dbReference>
<evidence type="ECO:0000256" key="3">
    <source>
        <dbReference type="ARBA" id="ARBA00022989"/>
    </source>
</evidence>
<evidence type="ECO:0000256" key="2">
    <source>
        <dbReference type="ARBA" id="ARBA00022692"/>
    </source>
</evidence>
<evidence type="ECO:0000259" key="6">
    <source>
        <dbReference type="Pfam" id="PF04932"/>
    </source>
</evidence>
<dbReference type="InterPro" id="IPR051533">
    <property type="entry name" value="WaaL-like"/>
</dbReference>
<feature type="transmembrane region" description="Helical" evidence="5">
    <location>
        <begin position="36"/>
        <end position="54"/>
    </location>
</feature>
<dbReference type="AlphaFoldDB" id="A0A5J4G0X1"/>
<dbReference type="GO" id="GO:0016020">
    <property type="term" value="C:membrane"/>
    <property type="evidence" value="ECO:0007669"/>
    <property type="project" value="UniProtKB-SubCell"/>
</dbReference>
<dbReference type="OrthoDB" id="871774at2"/>
<evidence type="ECO:0000313" key="7">
    <source>
        <dbReference type="EMBL" id="GEQ87204.1"/>
    </source>
</evidence>
<comment type="caution">
    <text evidence="7">The sequence shown here is derived from an EMBL/GenBank/DDBJ whole genome shotgun (WGS) entry which is preliminary data.</text>
</comment>
<feature type="transmembrane region" description="Helical" evidence="5">
    <location>
        <begin position="165"/>
        <end position="186"/>
    </location>
</feature>
<evidence type="ECO:0000256" key="5">
    <source>
        <dbReference type="SAM" id="Phobius"/>
    </source>
</evidence>
<accession>A0A5J4G0X1</accession>
<feature type="transmembrane region" description="Helical" evidence="5">
    <location>
        <begin position="360"/>
        <end position="379"/>
    </location>
</feature>
<dbReference type="PANTHER" id="PTHR37422:SF13">
    <property type="entry name" value="LIPOPOLYSACCHARIDE BIOSYNTHESIS PROTEIN PA4999-RELATED"/>
    <property type="match status" value="1"/>
</dbReference>
<organism evidence="7 8">
    <name type="scientific">Patiriisocius marinistellae</name>
    <dbReference type="NCBI Taxonomy" id="2494560"/>
    <lineage>
        <taxon>Bacteria</taxon>
        <taxon>Pseudomonadati</taxon>
        <taxon>Bacteroidota</taxon>
        <taxon>Flavobacteriia</taxon>
        <taxon>Flavobacteriales</taxon>
        <taxon>Flavobacteriaceae</taxon>
        <taxon>Patiriisocius</taxon>
    </lineage>
</organism>
<feature type="transmembrane region" description="Helical" evidence="5">
    <location>
        <begin position="66"/>
        <end position="84"/>
    </location>
</feature>
<dbReference type="EMBL" id="BKCF01000006">
    <property type="protein sequence ID" value="GEQ87204.1"/>
    <property type="molecule type" value="Genomic_DNA"/>
</dbReference>
<name>A0A5J4G0X1_9FLAO</name>
<feature type="transmembrane region" description="Helical" evidence="5">
    <location>
        <begin position="90"/>
        <end position="107"/>
    </location>
</feature>
<feature type="transmembrane region" description="Helical" evidence="5">
    <location>
        <begin position="328"/>
        <end position="348"/>
    </location>
</feature>
<evidence type="ECO:0000256" key="4">
    <source>
        <dbReference type="ARBA" id="ARBA00023136"/>
    </source>
</evidence>